<evidence type="ECO:0000259" key="2">
    <source>
        <dbReference type="Pfam" id="PF13550"/>
    </source>
</evidence>
<comment type="caution">
    <text evidence="4">The sequence shown here is derived from an EMBL/GenBank/DDBJ whole genome shotgun (WGS) entry which is preliminary data.</text>
</comment>
<feature type="domain" description="GTA TIM-barrel-like" evidence="1">
    <location>
        <begin position="165"/>
        <end position="255"/>
    </location>
</feature>
<feature type="domain" description="Rcc01698-like C-terminal" evidence="3">
    <location>
        <begin position="560"/>
        <end position="658"/>
    </location>
</feature>
<sequence length="800" mass="85783">MNATDTPPPKQTTDLGESWNADCGAMLLLSGRESWLDGWRPEACRRTLTLWSDWRRLDQETPPGDWTTWLLLGGRGAGKTRAGAEWIAEVVRGGARRIALVGETYEDAREVMIEGPSGLAHIGPEAERPRYVFSRHSLVWPNGAEAHVFSAADPEGLRGYQYEAAWSDEIGCSAADKGANQPNVFVDPKSSESFFPYHSDRNRDDLIQRRFIEAHLSYWTKAENNPLSPVYGGSMVEPSRVFLYTWDARPFPDFPVRSDVWSDAENWTYGHWLNGRAGKVPLGALIEEVARASGLHAVDASACAALVTGYVIDRPMPGRDALQPLFDLYQLDATERDGVLIVRPRGRDAEEALDPRELVDTGETILIANRGAPAERATSLSLTYTDGLSDYRTGHADAALPDARSGQAGALVTAVVLEQGEAEGRLACLLAEAASSDQGARFSLPPGDLRFEPADVVALEGRTLRLTAVADGDYREVEAVATDPSLYRARYTGLSGTASPLPRAKGPVVAEVLDIPLLPGEPDGLFLHVAAFAEPWPGAVAIHAGPGAEAPRAAMVAAPALVGRLAADLPPGPTSRWDRASVLRVRLSAGALSSLDRQAVLSGGGYAAVRVGQGWELLQYQDAVLGEDGTWRLTRLLRGQRGTEDEAAQGALSGTRIVFLSGAETLALPADALGTPAAWQAGPAGAQPGRFPFAEVPVSVAGVSARPFAPAHLRAAARDARTLLSWVRRSRIGGDAWGEDTPLGEAEERYRVTVWDEAGERSRTEVGAPEALVDAAGATEVWVQQLSALVGPGRPARLRL</sequence>
<keyword evidence="5" id="KW-1185">Reference proteome</keyword>
<proteinExistence type="predicted"/>
<protein>
    <submittedName>
        <fullName evidence="4">Uncharacterized protein</fullName>
    </submittedName>
</protein>
<dbReference type="RefSeq" id="WP_183816467.1">
    <property type="nucleotide sequence ID" value="NZ_JACHOB010000001.1"/>
</dbReference>
<accession>A0A840I1C5</accession>
<evidence type="ECO:0000259" key="3">
    <source>
        <dbReference type="Pfam" id="PF23666"/>
    </source>
</evidence>
<dbReference type="Pfam" id="PF13547">
    <property type="entry name" value="GTA_TIM"/>
    <property type="match status" value="1"/>
</dbReference>
<dbReference type="AlphaFoldDB" id="A0A840I1C5"/>
<dbReference type="Pfam" id="PF13550">
    <property type="entry name" value="Phage-tail_3"/>
    <property type="match status" value="1"/>
</dbReference>
<gene>
    <name evidence="4" type="ORF">GGQ59_001047</name>
</gene>
<reference evidence="4 5" key="1">
    <citation type="submission" date="2020-08" db="EMBL/GenBank/DDBJ databases">
        <title>Genomic Encyclopedia of Type Strains, Phase IV (KMG-IV): sequencing the most valuable type-strain genomes for metagenomic binning, comparative biology and taxonomic classification.</title>
        <authorList>
            <person name="Goeker M."/>
        </authorList>
    </citation>
    <scope>NUCLEOTIDE SEQUENCE [LARGE SCALE GENOMIC DNA]</scope>
    <source>
        <strain evidence="4 5">DSM 102850</strain>
    </source>
</reference>
<feature type="domain" description="Tip attachment protein J" evidence="2">
    <location>
        <begin position="313"/>
        <end position="469"/>
    </location>
</feature>
<dbReference type="InterPro" id="IPR032876">
    <property type="entry name" value="J_dom"/>
</dbReference>
<evidence type="ECO:0000313" key="4">
    <source>
        <dbReference type="EMBL" id="MBB4658547.1"/>
    </source>
</evidence>
<dbReference type="Pfam" id="PF23666">
    <property type="entry name" value="Rcc01698_C"/>
    <property type="match status" value="1"/>
</dbReference>
<organism evidence="4 5">
    <name type="scientific">Parvularcula dongshanensis</name>
    <dbReference type="NCBI Taxonomy" id="1173995"/>
    <lineage>
        <taxon>Bacteria</taxon>
        <taxon>Pseudomonadati</taxon>
        <taxon>Pseudomonadota</taxon>
        <taxon>Alphaproteobacteria</taxon>
        <taxon>Parvularculales</taxon>
        <taxon>Parvularculaceae</taxon>
        <taxon>Parvularcula</taxon>
    </lineage>
</organism>
<name>A0A840I1C5_9PROT</name>
<dbReference type="InterPro" id="IPR025195">
    <property type="entry name" value="GTA_TIM_dom"/>
</dbReference>
<evidence type="ECO:0000259" key="1">
    <source>
        <dbReference type="Pfam" id="PF13547"/>
    </source>
</evidence>
<dbReference type="InterPro" id="IPR056490">
    <property type="entry name" value="Rcc01698_C"/>
</dbReference>
<dbReference type="Proteomes" id="UP000563524">
    <property type="component" value="Unassembled WGS sequence"/>
</dbReference>
<evidence type="ECO:0000313" key="5">
    <source>
        <dbReference type="Proteomes" id="UP000563524"/>
    </source>
</evidence>
<dbReference type="EMBL" id="JACHOB010000001">
    <property type="protein sequence ID" value="MBB4658547.1"/>
    <property type="molecule type" value="Genomic_DNA"/>
</dbReference>
<dbReference type="Gene3D" id="3.20.20.80">
    <property type="entry name" value="Glycosidases"/>
    <property type="match status" value="1"/>
</dbReference>